<accession>A0ACB8DWG2</accession>
<proteinExistence type="predicted"/>
<evidence type="ECO:0000313" key="2">
    <source>
        <dbReference type="Proteomes" id="UP000821865"/>
    </source>
</evidence>
<dbReference type="EMBL" id="CM023470">
    <property type="protein sequence ID" value="KAH7978745.1"/>
    <property type="molecule type" value="Genomic_DNA"/>
</dbReference>
<reference evidence="1" key="1">
    <citation type="submission" date="2020-05" db="EMBL/GenBank/DDBJ databases">
        <title>Large-scale comparative analyses of tick genomes elucidate their genetic diversity and vector capacities.</title>
        <authorList>
            <person name="Jia N."/>
            <person name="Wang J."/>
            <person name="Shi W."/>
            <person name="Du L."/>
            <person name="Sun Y."/>
            <person name="Zhan W."/>
            <person name="Jiang J."/>
            <person name="Wang Q."/>
            <person name="Zhang B."/>
            <person name="Ji P."/>
            <person name="Sakyi L.B."/>
            <person name="Cui X."/>
            <person name="Yuan T."/>
            <person name="Jiang B."/>
            <person name="Yang W."/>
            <person name="Lam T.T.-Y."/>
            <person name="Chang Q."/>
            <person name="Ding S."/>
            <person name="Wang X."/>
            <person name="Zhu J."/>
            <person name="Ruan X."/>
            <person name="Zhao L."/>
            <person name="Wei J."/>
            <person name="Que T."/>
            <person name="Du C."/>
            <person name="Cheng J."/>
            <person name="Dai P."/>
            <person name="Han X."/>
            <person name="Huang E."/>
            <person name="Gao Y."/>
            <person name="Liu J."/>
            <person name="Shao H."/>
            <person name="Ye R."/>
            <person name="Li L."/>
            <person name="Wei W."/>
            <person name="Wang X."/>
            <person name="Wang C."/>
            <person name="Yang T."/>
            <person name="Huo Q."/>
            <person name="Li W."/>
            <person name="Guo W."/>
            <person name="Chen H."/>
            <person name="Zhou L."/>
            <person name="Ni X."/>
            <person name="Tian J."/>
            <person name="Zhou Y."/>
            <person name="Sheng Y."/>
            <person name="Liu T."/>
            <person name="Pan Y."/>
            <person name="Xia L."/>
            <person name="Li J."/>
            <person name="Zhao F."/>
            <person name="Cao W."/>
        </authorList>
    </citation>
    <scope>NUCLEOTIDE SEQUENCE</scope>
    <source>
        <strain evidence="1">Dsil-2018</strain>
    </source>
</reference>
<comment type="caution">
    <text evidence="1">The sequence shown here is derived from an EMBL/GenBank/DDBJ whole genome shotgun (WGS) entry which is preliminary data.</text>
</comment>
<evidence type="ECO:0000313" key="1">
    <source>
        <dbReference type="EMBL" id="KAH7978745.1"/>
    </source>
</evidence>
<organism evidence="1 2">
    <name type="scientific">Dermacentor silvarum</name>
    <name type="common">Tick</name>
    <dbReference type="NCBI Taxonomy" id="543639"/>
    <lineage>
        <taxon>Eukaryota</taxon>
        <taxon>Metazoa</taxon>
        <taxon>Ecdysozoa</taxon>
        <taxon>Arthropoda</taxon>
        <taxon>Chelicerata</taxon>
        <taxon>Arachnida</taxon>
        <taxon>Acari</taxon>
        <taxon>Parasitiformes</taxon>
        <taxon>Ixodida</taxon>
        <taxon>Ixodoidea</taxon>
        <taxon>Ixodidae</taxon>
        <taxon>Rhipicephalinae</taxon>
        <taxon>Dermacentor</taxon>
    </lineage>
</organism>
<dbReference type="Proteomes" id="UP000821865">
    <property type="component" value="Chromosome 1"/>
</dbReference>
<name>A0ACB8DWG2_DERSI</name>
<gene>
    <name evidence="1" type="ORF">HPB49_006599</name>
</gene>
<protein>
    <submittedName>
        <fullName evidence="1">Uncharacterized protein</fullName>
    </submittedName>
</protein>
<sequence>MNVHLSGFSFIHRDQRTFIHRDLSEKLQLKVLGEEELKIFAFGDQSAITRTKTRRVELSLRSQYDDQGVRVKALEVPCICADIMATPSNSVLLELSRFHFQVADASQGGGSENIDLSIGADHYCEIVTGSTKRLSSRLMAVKTVFGWTVQGQVGTRKSTGVCSSAAGVIQIGVSEQTDKETSLLRESELWWRGPRWLQEDDTHWPTISESSSKVAECQMEERRVTVIPIVSSPSMAILNVENYSSFSRVVRVTAWYAVWSTTAARKRKRRSAHYELKK</sequence>
<keyword evidence="2" id="KW-1185">Reference proteome</keyword>